<keyword evidence="6" id="KW-0418">Kinase</keyword>
<dbReference type="Gene3D" id="3.30.565.10">
    <property type="entry name" value="Histidine kinase-like ATPase, C-terminal domain"/>
    <property type="match status" value="1"/>
</dbReference>
<dbReference type="Proteomes" id="UP000184600">
    <property type="component" value="Unassembled WGS sequence"/>
</dbReference>
<evidence type="ECO:0000256" key="5">
    <source>
        <dbReference type="ARBA" id="ARBA00022679"/>
    </source>
</evidence>
<dbReference type="SUPFAM" id="SSF58104">
    <property type="entry name" value="Methyl-accepting chemotaxis protein (MCP) signaling domain"/>
    <property type="match status" value="1"/>
</dbReference>
<dbReference type="PANTHER" id="PTHR43065">
    <property type="entry name" value="SENSOR HISTIDINE KINASE"/>
    <property type="match status" value="1"/>
</dbReference>
<dbReference type="SMART" id="SM00304">
    <property type="entry name" value="HAMP"/>
    <property type="match status" value="1"/>
</dbReference>
<evidence type="ECO:0000256" key="6">
    <source>
        <dbReference type="ARBA" id="ARBA00022777"/>
    </source>
</evidence>
<dbReference type="Pfam" id="PF02518">
    <property type="entry name" value="HATPase_c"/>
    <property type="match status" value="1"/>
</dbReference>
<feature type="transmembrane region" description="Helical" evidence="8">
    <location>
        <begin position="7"/>
        <end position="30"/>
    </location>
</feature>
<dbReference type="SMART" id="SM00387">
    <property type="entry name" value="HATPase_c"/>
    <property type="match status" value="1"/>
</dbReference>
<evidence type="ECO:0000256" key="4">
    <source>
        <dbReference type="ARBA" id="ARBA00022553"/>
    </source>
</evidence>
<dbReference type="GO" id="GO:0000155">
    <property type="term" value="F:phosphorelay sensor kinase activity"/>
    <property type="evidence" value="ECO:0007669"/>
    <property type="project" value="InterPro"/>
</dbReference>
<dbReference type="PRINTS" id="PR00344">
    <property type="entry name" value="BCTRLSENSOR"/>
</dbReference>
<dbReference type="InterPro" id="IPR003594">
    <property type="entry name" value="HATPase_dom"/>
</dbReference>
<reference evidence="12" key="1">
    <citation type="submission" date="2016-12" db="EMBL/GenBank/DDBJ databases">
        <authorList>
            <person name="Rodrigo-Torres L."/>
            <person name="Arahal R.D."/>
            <person name="Lucena T."/>
        </authorList>
    </citation>
    <scope>NUCLEOTIDE SEQUENCE [LARGE SCALE GENOMIC DNA]</scope>
</reference>
<sequence length="527" mass="59352">MSLKLKTILGVAIIEALLLGLLITVTLNYLKSTNYEGLYKRATTTATLFATTTKDAVLSHDLASLEDFTTELMKNPDLVYVRIKSHDGQVFSQAGNKTILNRPFHEDHQVNQVADGVFDVNAEIREGGMLYGVIELGIDTNSLSKQIREVWQWSLSIAIGEMGLVALFSYLLGTYLISGLTRLRYAAYRISKGYTDVSVELKGKDEIAEVSQAFNVMSERLKNVSQSREQYERQLEALNQTLENRIERRTEDLKKTNEQLIHSEKMASIGTLAAGVAHEINNPVGFIMSNIRTLSNYTQTYNEVISRLQQLDEQQSEDGLRQSLHSLKAWLKQKDIEFIREDMEEIIADIHEGNERINHIVSGLKDFSHVDQDKSYKPANLNDAVEKTLRVTENELKYKAETIVSLSEIPLVNCNISQIQQVLLNLIINASHAIKEDGQIEIRSWAGNNRVYISVRDNGCGIDPSLHQKIFDPFFTTKKVGKGTGLGLAISYNIMKEHQGKIKMESKQNEGTCFTLDFPEAAIYAPK</sequence>
<evidence type="ECO:0000256" key="1">
    <source>
        <dbReference type="ARBA" id="ARBA00000085"/>
    </source>
</evidence>
<gene>
    <name evidence="11" type="primary">zraS_4</name>
    <name evidence="11" type="ORF">VQ7734_03852</name>
</gene>
<dbReference type="STRING" id="1117707.VQ7734_03852"/>
<dbReference type="InterPro" id="IPR036890">
    <property type="entry name" value="HATPase_C_sf"/>
</dbReference>
<feature type="domain" description="Histidine kinase" evidence="9">
    <location>
        <begin position="275"/>
        <end position="522"/>
    </location>
</feature>
<dbReference type="Pfam" id="PF00672">
    <property type="entry name" value="HAMP"/>
    <property type="match status" value="1"/>
</dbReference>
<keyword evidence="4" id="KW-0597">Phosphoprotein</keyword>
<dbReference type="CDD" id="cd06225">
    <property type="entry name" value="HAMP"/>
    <property type="match status" value="1"/>
</dbReference>
<organism evidence="11 12">
    <name type="scientific">Vibrio quintilis</name>
    <dbReference type="NCBI Taxonomy" id="1117707"/>
    <lineage>
        <taxon>Bacteria</taxon>
        <taxon>Pseudomonadati</taxon>
        <taxon>Pseudomonadota</taxon>
        <taxon>Gammaproteobacteria</taxon>
        <taxon>Vibrionales</taxon>
        <taxon>Vibrionaceae</taxon>
        <taxon>Vibrio</taxon>
    </lineage>
</organism>
<keyword evidence="8" id="KW-1133">Transmembrane helix</keyword>
<protein>
    <recommendedName>
        <fullName evidence="3">histidine kinase</fullName>
        <ecNumber evidence="3">2.7.13.3</ecNumber>
    </recommendedName>
</protein>
<evidence type="ECO:0000313" key="12">
    <source>
        <dbReference type="Proteomes" id="UP000184600"/>
    </source>
</evidence>
<evidence type="ECO:0000256" key="8">
    <source>
        <dbReference type="SAM" id="Phobius"/>
    </source>
</evidence>
<comment type="catalytic activity">
    <reaction evidence="1">
        <text>ATP + protein L-histidine = ADP + protein N-phospho-L-histidine.</text>
        <dbReference type="EC" id="2.7.13.3"/>
    </reaction>
</comment>
<dbReference type="Gene3D" id="6.10.340.10">
    <property type="match status" value="1"/>
</dbReference>
<evidence type="ECO:0000256" key="7">
    <source>
        <dbReference type="SAM" id="Coils"/>
    </source>
</evidence>
<evidence type="ECO:0000259" key="10">
    <source>
        <dbReference type="PROSITE" id="PS50885"/>
    </source>
</evidence>
<dbReference type="InterPro" id="IPR003660">
    <property type="entry name" value="HAMP_dom"/>
</dbReference>
<dbReference type="GO" id="GO:0016020">
    <property type="term" value="C:membrane"/>
    <property type="evidence" value="ECO:0007669"/>
    <property type="project" value="UniProtKB-SubCell"/>
</dbReference>
<dbReference type="SMART" id="SM00388">
    <property type="entry name" value="HisKA"/>
    <property type="match status" value="1"/>
</dbReference>
<dbReference type="AlphaFoldDB" id="A0A1M7YZU7"/>
<dbReference type="InterPro" id="IPR003661">
    <property type="entry name" value="HisK_dim/P_dom"/>
</dbReference>
<dbReference type="InterPro" id="IPR005467">
    <property type="entry name" value="His_kinase_dom"/>
</dbReference>
<feature type="coiled-coil region" evidence="7">
    <location>
        <begin position="214"/>
        <end position="259"/>
    </location>
</feature>
<feature type="domain" description="HAMP" evidence="10">
    <location>
        <begin position="174"/>
        <end position="226"/>
    </location>
</feature>
<dbReference type="SUPFAM" id="SSF158472">
    <property type="entry name" value="HAMP domain-like"/>
    <property type="match status" value="1"/>
</dbReference>
<evidence type="ECO:0000259" key="9">
    <source>
        <dbReference type="PROSITE" id="PS50109"/>
    </source>
</evidence>
<keyword evidence="8" id="KW-0812">Transmembrane</keyword>
<evidence type="ECO:0000256" key="2">
    <source>
        <dbReference type="ARBA" id="ARBA00004370"/>
    </source>
</evidence>
<feature type="transmembrane region" description="Helical" evidence="8">
    <location>
        <begin position="153"/>
        <end position="177"/>
    </location>
</feature>
<proteinExistence type="predicted"/>
<dbReference type="PROSITE" id="PS50885">
    <property type="entry name" value="HAMP"/>
    <property type="match status" value="1"/>
</dbReference>
<dbReference type="InterPro" id="IPR004358">
    <property type="entry name" value="Sig_transdc_His_kin-like_C"/>
</dbReference>
<name>A0A1M7YZU7_9VIBR</name>
<keyword evidence="7" id="KW-0175">Coiled coil</keyword>
<dbReference type="CDD" id="cd00082">
    <property type="entry name" value="HisKA"/>
    <property type="match status" value="1"/>
</dbReference>
<evidence type="ECO:0000313" key="11">
    <source>
        <dbReference type="EMBL" id="SHO58082.1"/>
    </source>
</evidence>
<dbReference type="EC" id="2.7.13.3" evidence="3"/>
<evidence type="ECO:0000256" key="3">
    <source>
        <dbReference type="ARBA" id="ARBA00012438"/>
    </source>
</evidence>
<dbReference type="SUPFAM" id="SSF55874">
    <property type="entry name" value="ATPase domain of HSP90 chaperone/DNA topoisomerase II/histidine kinase"/>
    <property type="match status" value="1"/>
</dbReference>
<dbReference type="PROSITE" id="PS50109">
    <property type="entry name" value="HIS_KIN"/>
    <property type="match status" value="1"/>
</dbReference>
<dbReference type="PANTHER" id="PTHR43065:SF50">
    <property type="entry name" value="HISTIDINE KINASE"/>
    <property type="match status" value="1"/>
</dbReference>
<accession>A0A1M7YZU7</accession>
<dbReference type="OrthoDB" id="1931120at2"/>
<dbReference type="Gene3D" id="1.10.287.130">
    <property type="match status" value="1"/>
</dbReference>
<keyword evidence="5 11" id="KW-0808">Transferase</keyword>
<dbReference type="RefSeq" id="WP_073585533.1">
    <property type="nucleotide sequence ID" value="NZ_AP024897.1"/>
</dbReference>
<keyword evidence="12" id="KW-1185">Reference proteome</keyword>
<keyword evidence="8" id="KW-0472">Membrane</keyword>
<dbReference type="EMBL" id="FRFG01000054">
    <property type="protein sequence ID" value="SHO58082.1"/>
    <property type="molecule type" value="Genomic_DNA"/>
</dbReference>
<comment type="subcellular location">
    <subcellularLocation>
        <location evidence="2">Membrane</location>
    </subcellularLocation>
</comment>